<evidence type="ECO:0000256" key="3">
    <source>
        <dbReference type="ARBA" id="ARBA00022741"/>
    </source>
</evidence>
<keyword evidence="5" id="KW-0067">ATP-binding</keyword>
<keyword evidence="3" id="KW-0547">Nucleotide-binding</keyword>
<dbReference type="InterPro" id="IPR050113">
    <property type="entry name" value="Ub_conjugating_enzyme"/>
</dbReference>
<reference evidence="7" key="1">
    <citation type="submission" date="2021-01" db="EMBL/GenBank/DDBJ databases">
        <authorList>
            <person name="Corre E."/>
            <person name="Pelletier E."/>
            <person name="Niang G."/>
            <person name="Scheremetjew M."/>
            <person name="Finn R."/>
            <person name="Kale V."/>
            <person name="Holt S."/>
            <person name="Cochrane G."/>
            <person name="Meng A."/>
            <person name="Brown T."/>
            <person name="Cohen L."/>
        </authorList>
    </citation>
    <scope>NUCLEOTIDE SEQUENCE</scope>
    <source>
        <strain evidence="7">NIES-2562</strain>
    </source>
</reference>
<sequence length="147" mass="16265">MRRIAKELRHFQYDPPEHITATPVSSGDYHNWTASITGPSGSPFEGGTFFLDVSFPVEYPDSPPKVKFSTKIYHPNVAPAGDIAVGLLRQESWSPNTSMVEILEAIRELLASPDPVDTLSPEIAANFRGNPVLYKQTAMSWTAKYAK</sequence>
<dbReference type="InterPro" id="IPR000608">
    <property type="entry name" value="UBC"/>
</dbReference>
<dbReference type="GO" id="GO:0061631">
    <property type="term" value="F:ubiquitin conjugating enzyme activity"/>
    <property type="evidence" value="ECO:0007669"/>
    <property type="project" value="UniProtKB-EC"/>
</dbReference>
<keyword evidence="4" id="KW-0833">Ubl conjugation pathway</keyword>
<keyword evidence="2" id="KW-0808">Transferase</keyword>
<evidence type="ECO:0000256" key="1">
    <source>
        <dbReference type="ARBA" id="ARBA00012486"/>
    </source>
</evidence>
<evidence type="ECO:0000256" key="5">
    <source>
        <dbReference type="ARBA" id="ARBA00022840"/>
    </source>
</evidence>
<evidence type="ECO:0000256" key="2">
    <source>
        <dbReference type="ARBA" id="ARBA00022679"/>
    </source>
</evidence>
<organism evidence="7">
    <name type="scientific">Palpitomonas bilix</name>
    <dbReference type="NCBI Taxonomy" id="652834"/>
    <lineage>
        <taxon>Eukaryota</taxon>
        <taxon>Eukaryota incertae sedis</taxon>
    </lineage>
</organism>
<feature type="domain" description="UBC core" evidence="6">
    <location>
        <begin position="1"/>
        <end position="147"/>
    </location>
</feature>
<dbReference type="SUPFAM" id="SSF54495">
    <property type="entry name" value="UBC-like"/>
    <property type="match status" value="1"/>
</dbReference>
<gene>
    <name evidence="7" type="ORF">PBIL07802_LOCUS20657</name>
</gene>
<dbReference type="Gene3D" id="3.10.110.10">
    <property type="entry name" value="Ubiquitin Conjugating Enzyme"/>
    <property type="match status" value="1"/>
</dbReference>
<dbReference type="EMBL" id="HBIB01031926">
    <property type="protein sequence ID" value="CAE0258394.1"/>
    <property type="molecule type" value="Transcribed_RNA"/>
</dbReference>
<dbReference type="FunFam" id="3.10.110.10:FF:000060">
    <property type="entry name" value="Ubiquitin conjugating enzyme (UbcB)"/>
    <property type="match status" value="1"/>
</dbReference>
<dbReference type="EC" id="2.3.2.23" evidence="1"/>
<dbReference type="PANTHER" id="PTHR24067">
    <property type="entry name" value="UBIQUITIN-CONJUGATING ENZYME E2"/>
    <property type="match status" value="1"/>
</dbReference>
<evidence type="ECO:0000256" key="4">
    <source>
        <dbReference type="ARBA" id="ARBA00022786"/>
    </source>
</evidence>
<dbReference type="Pfam" id="PF00179">
    <property type="entry name" value="UQ_con"/>
    <property type="match status" value="1"/>
</dbReference>
<evidence type="ECO:0000313" key="7">
    <source>
        <dbReference type="EMBL" id="CAE0258394.1"/>
    </source>
</evidence>
<proteinExistence type="predicted"/>
<protein>
    <recommendedName>
        <fullName evidence="1">E2 ubiquitin-conjugating enzyme</fullName>
        <ecNumber evidence="1">2.3.2.23</ecNumber>
    </recommendedName>
</protein>
<dbReference type="SMART" id="SM00212">
    <property type="entry name" value="UBCc"/>
    <property type="match status" value="1"/>
</dbReference>
<dbReference type="GO" id="GO:0005524">
    <property type="term" value="F:ATP binding"/>
    <property type="evidence" value="ECO:0007669"/>
    <property type="project" value="UniProtKB-KW"/>
</dbReference>
<name>A0A7S3GBV4_9EUKA</name>
<dbReference type="AlphaFoldDB" id="A0A7S3GBV4"/>
<dbReference type="InterPro" id="IPR016135">
    <property type="entry name" value="UBQ-conjugating_enzyme/RWD"/>
</dbReference>
<accession>A0A7S3GBV4</accession>
<dbReference type="PROSITE" id="PS50127">
    <property type="entry name" value="UBC_2"/>
    <property type="match status" value="1"/>
</dbReference>
<evidence type="ECO:0000259" key="6">
    <source>
        <dbReference type="PROSITE" id="PS50127"/>
    </source>
</evidence>